<dbReference type="AlphaFoldDB" id="A0A8H4URD0"/>
<accession>A0A8H4URD0</accession>
<reference evidence="2" key="1">
    <citation type="journal article" date="2020" name="BMC Genomics">
        <title>Correction to: Identification and distribution of gene clusters required for synthesis of sphingolipid metabolism inhibitors in diverse species of the filamentous fungus Fusarium.</title>
        <authorList>
            <person name="Kim H.S."/>
            <person name="Lohmar J.M."/>
            <person name="Busman M."/>
            <person name="Brown D.W."/>
            <person name="Naumann T.A."/>
            <person name="Divon H.H."/>
            <person name="Lysoe E."/>
            <person name="Uhlig S."/>
            <person name="Proctor R.H."/>
        </authorList>
    </citation>
    <scope>NUCLEOTIDE SEQUENCE</scope>
    <source>
        <strain evidence="2">NRRL 22465</strain>
    </source>
</reference>
<feature type="signal peptide" evidence="1">
    <location>
        <begin position="1"/>
        <end position="23"/>
    </location>
</feature>
<feature type="chain" id="PRO_5034074858" description="Hydrophobin" evidence="1">
    <location>
        <begin position="24"/>
        <end position="85"/>
    </location>
</feature>
<sequence length="85" mass="8915">MKAAAILALPILALAAATPKVEERQVPGLPNLPDSPLDLSCLLRIRGIQACVPGGVTDATILPDLLNCSVIILIRAFTCIIDEVN</sequence>
<proteinExistence type="predicted"/>
<evidence type="ECO:0000313" key="2">
    <source>
        <dbReference type="EMBL" id="KAF4981778.1"/>
    </source>
</evidence>
<name>A0A8H4URD0_9HYPO</name>
<reference evidence="2" key="2">
    <citation type="submission" date="2020-05" db="EMBL/GenBank/DDBJ databases">
        <authorList>
            <person name="Kim H.-S."/>
            <person name="Proctor R.H."/>
            <person name="Brown D.W."/>
        </authorList>
    </citation>
    <scope>NUCLEOTIDE SEQUENCE</scope>
    <source>
        <strain evidence="2">NRRL 22465</strain>
    </source>
</reference>
<dbReference type="Proteomes" id="UP000635477">
    <property type="component" value="Unassembled WGS sequence"/>
</dbReference>
<gene>
    <name evidence="2" type="ORF">FZEAL_2500</name>
</gene>
<dbReference type="EMBL" id="JABEYC010000151">
    <property type="protein sequence ID" value="KAF4981778.1"/>
    <property type="molecule type" value="Genomic_DNA"/>
</dbReference>
<evidence type="ECO:0008006" key="4">
    <source>
        <dbReference type="Google" id="ProtNLM"/>
    </source>
</evidence>
<keyword evidence="1" id="KW-0732">Signal</keyword>
<evidence type="ECO:0000313" key="3">
    <source>
        <dbReference type="Proteomes" id="UP000635477"/>
    </source>
</evidence>
<keyword evidence="3" id="KW-1185">Reference proteome</keyword>
<comment type="caution">
    <text evidence="2">The sequence shown here is derived from an EMBL/GenBank/DDBJ whole genome shotgun (WGS) entry which is preliminary data.</text>
</comment>
<evidence type="ECO:0000256" key="1">
    <source>
        <dbReference type="SAM" id="SignalP"/>
    </source>
</evidence>
<protein>
    <recommendedName>
        <fullName evidence="4">Hydrophobin</fullName>
    </recommendedName>
</protein>
<organism evidence="2 3">
    <name type="scientific">Fusarium zealandicum</name>
    <dbReference type="NCBI Taxonomy" id="1053134"/>
    <lineage>
        <taxon>Eukaryota</taxon>
        <taxon>Fungi</taxon>
        <taxon>Dikarya</taxon>
        <taxon>Ascomycota</taxon>
        <taxon>Pezizomycotina</taxon>
        <taxon>Sordariomycetes</taxon>
        <taxon>Hypocreomycetidae</taxon>
        <taxon>Hypocreales</taxon>
        <taxon>Nectriaceae</taxon>
        <taxon>Fusarium</taxon>
        <taxon>Fusarium staphyleae species complex</taxon>
    </lineage>
</organism>